<dbReference type="SUPFAM" id="SSF53756">
    <property type="entry name" value="UDP-Glycosyltransferase/glycogen phosphorylase"/>
    <property type="match status" value="1"/>
</dbReference>
<dbReference type="PANTHER" id="PTHR12526">
    <property type="entry name" value="GLYCOSYLTRANSFERASE"/>
    <property type="match status" value="1"/>
</dbReference>
<dbReference type="Gene3D" id="3.40.50.2000">
    <property type="entry name" value="Glycogen Phosphorylase B"/>
    <property type="match status" value="2"/>
</dbReference>
<dbReference type="CDD" id="cd03801">
    <property type="entry name" value="GT4_PimA-like"/>
    <property type="match status" value="1"/>
</dbReference>
<dbReference type="EMBL" id="CP060731">
    <property type="protein sequence ID" value="QNN78827.1"/>
    <property type="molecule type" value="Genomic_DNA"/>
</dbReference>
<accession>A0A7G9TFF2</accession>
<evidence type="ECO:0000313" key="3">
    <source>
        <dbReference type="Proteomes" id="UP000515838"/>
    </source>
</evidence>
<protein>
    <submittedName>
        <fullName evidence="2">Glycosyltransferase family 4 protein</fullName>
    </submittedName>
</protein>
<feature type="region of interest" description="Disordered" evidence="1">
    <location>
        <begin position="408"/>
        <end position="434"/>
    </location>
</feature>
<dbReference type="Pfam" id="PF13692">
    <property type="entry name" value="Glyco_trans_1_4"/>
    <property type="match status" value="1"/>
</dbReference>
<dbReference type="GeneID" id="81470365"/>
<evidence type="ECO:0000313" key="2">
    <source>
        <dbReference type="EMBL" id="QNN78827.1"/>
    </source>
</evidence>
<proteinExistence type="predicted"/>
<organism evidence="2 3">
    <name type="scientific">Pseudoxanthomonas mexicana</name>
    <dbReference type="NCBI Taxonomy" id="128785"/>
    <lineage>
        <taxon>Bacteria</taxon>
        <taxon>Pseudomonadati</taxon>
        <taxon>Pseudomonadota</taxon>
        <taxon>Gammaproteobacteria</taxon>
        <taxon>Lysobacterales</taxon>
        <taxon>Lysobacteraceae</taxon>
        <taxon>Pseudoxanthomonas</taxon>
    </lineage>
</organism>
<keyword evidence="2" id="KW-0808">Transferase</keyword>
<dbReference type="AlphaFoldDB" id="A0A7G9TFF2"/>
<evidence type="ECO:0000256" key="1">
    <source>
        <dbReference type="SAM" id="MobiDB-lite"/>
    </source>
</evidence>
<dbReference type="Proteomes" id="UP000515838">
    <property type="component" value="Chromosome"/>
</dbReference>
<sequence>MRVALISMTPVFPAKAGHSVRILQLCKAIRALGHELTFVHVSSKLDTQKPDTASHVEFFGEQHYLHLHDGPRGARAVFWLRGKLRRRWRKILCGLGYEHSHYSRLDENWRNAWTHQLRALDRRFDAVVVEYAFNSRALDAFPASTRKLLDTHDAFADRHRPFVVRGFRKGYWVSLKPQDENRGLRRADAVIAIQAQEAEHFRQQLTRDGAVERNPEIAVVSHFIGLDQPVPDHSVDHAALYVGTNMLSNQISLGQFLEHVLPRVVSAIPDFRLRLAGSICNWAPDLPNVEKLGFVDDLRLAFARAPLSVNPTIAGTGINIKLLDAMGAGVPTISTLTGARGLGAQFRNGLRVVPDHDHDAFADHVIRLSKDADLRRSLGLAAFADAQRWNEGQLAALDRCLRGDTFTDVVPSPHAPRRDRWPDPRSASAAPTAA</sequence>
<reference evidence="2 3" key="1">
    <citation type="submission" date="2020-08" db="EMBL/GenBank/DDBJ databases">
        <title>Streptomycin Non-resistant strain, P. mexicana.</title>
        <authorList>
            <person name="Ganesh-Kumar S."/>
            <person name="Zhe T."/>
            <person name="Yu Z."/>
            <person name="Min Y."/>
        </authorList>
    </citation>
    <scope>NUCLEOTIDE SEQUENCE [LARGE SCALE GENOMIC DNA]</scope>
    <source>
        <strain evidence="2 3">GTZY2</strain>
    </source>
</reference>
<gene>
    <name evidence="2" type="ORF">IAE60_05265</name>
</gene>
<dbReference type="GO" id="GO:0016740">
    <property type="term" value="F:transferase activity"/>
    <property type="evidence" value="ECO:0007669"/>
    <property type="project" value="UniProtKB-KW"/>
</dbReference>
<dbReference type="RefSeq" id="WP_187574130.1">
    <property type="nucleotide sequence ID" value="NZ_CP060731.1"/>
</dbReference>
<name>A0A7G9TFF2_PSEMX</name>